<dbReference type="AlphaFoldDB" id="A0A848FWE3"/>
<organism evidence="1 2">
    <name type="scientific">Zoogloea dura</name>
    <dbReference type="NCBI Taxonomy" id="2728840"/>
    <lineage>
        <taxon>Bacteria</taxon>
        <taxon>Pseudomonadati</taxon>
        <taxon>Pseudomonadota</taxon>
        <taxon>Betaproteobacteria</taxon>
        <taxon>Rhodocyclales</taxon>
        <taxon>Zoogloeaceae</taxon>
        <taxon>Zoogloea</taxon>
    </lineage>
</organism>
<protein>
    <submittedName>
        <fullName evidence="1">DUF465 domain-containing protein</fullName>
    </submittedName>
</protein>
<dbReference type="InterPro" id="IPR038444">
    <property type="entry name" value="DUF465_sf"/>
</dbReference>
<dbReference type="InterPro" id="IPR007420">
    <property type="entry name" value="DUF465"/>
</dbReference>
<dbReference type="Gene3D" id="6.10.280.50">
    <property type="match status" value="1"/>
</dbReference>
<dbReference type="Pfam" id="PF04325">
    <property type="entry name" value="DUF465"/>
    <property type="match status" value="1"/>
</dbReference>
<dbReference type="RefSeq" id="WP_169143778.1">
    <property type="nucleotide sequence ID" value="NZ_JABBGA010000001.1"/>
</dbReference>
<sequence length="74" mass="8212">MNDCKEPDADVTSLASRLAVLTTEHRDLDAVIAQVSIAPPPGDDLLLRRLKKRKLVLKDRISLIERLLDPDVPA</sequence>
<comment type="caution">
    <text evidence="1">The sequence shown here is derived from an EMBL/GenBank/DDBJ whole genome shotgun (WGS) entry which is preliminary data.</text>
</comment>
<keyword evidence="2" id="KW-1185">Reference proteome</keyword>
<gene>
    <name evidence="1" type="ORF">HHL15_00015</name>
</gene>
<dbReference type="Proteomes" id="UP000580043">
    <property type="component" value="Unassembled WGS sequence"/>
</dbReference>
<reference evidence="1 2" key="1">
    <citation type="submission" date="2020-04" db="EMBL/GenBank/DDBJ databases">
        <title>Zoogloea sp. G-4-1-14 isolated from soil.</title>
        <authorList>
            <person name="Dahal R.H."/>
        </authorList>
    </citation>
    <scope>NUCLEOTIDE SEQUENCE [LARGE SCALE GENOMIC DNA]</scope>
    <source>
        <strain evidence="1 2">G-4-1-14</strain>
    </source>
</reference>
<dbReference type="EMBL" id="JABBGA010000001">
    <property type="protein sequence ID" value="NML24118.1"/>
    <property type="molecule type" value="Genomic_DNA"/>
</dbReference>
<name>A0A848FWE3_9RHOO</name>
<evidence type="ECO:0000313" key="2">
    <source>
        <dbReference type="Proteomes" id="UP000580043"/>
    </source>
</evidence>
<accession>A0A848FWE3</accession>
<proteinExistence type="predicted"/>
<evidence type="ECO:0000313" key="1">
    <source>
        <dbReference type="EMBL" id="NML24118.1"/>
    </source>
</evidence>